<comment type="caution">
    <text evidence="2">The sequence shown here is derived from an EMBL/GenBank/DDBJ whole genome shotgun (WGS) entry which is preliminary data.</text>
</comment>
<dbReference type="InterPro" id="IPR036163">
    <property type="entry name" value="HMA_dom_sf"/>
</dbReference>
<proteinExistence type="predicted"/>
<organism evidence="2 3">
    <name type="scientific">Demequina lignilytica</name>
    <dbReference type="NCBI Taxonomy" id="3051663"/>
    <lineage>
        <taxon>Bacteria</taxon>
        <taxon>Bacillati</taxon>
        <taxon>Actinomycetota</taxon>
        <taxon>Actinomycetes</taxon>
        <taxon>Micrococcales</taxon>
        <taxon>Demequinaceae</taxon>
        <taxon>Demequina</taxon>
    </lineage>
</organism>
<protein>
    <submittedName>
        <fullName evidence="2">Heavy metal-associated domain-containing protein</fullName>
    </submittedName>
</protein>
<evidence type="ECO:0000313" key="3">
    <source>
        <dbReference type="Proteomes" id="UP001172756"/>
    </source>
</evidence>
<dbReference type="SUPFAM" id="SSF55008">
    <property type="entry name" value="HMA, heavy metal-associated domain"/>
    <property type="match status" value="1"/>
</dbReference>
<dbReference type="InterPro" id="IPR006121">
    <property type="entry name" value="HMA_dom"/>
</dbReference>
<dbReference type="AlphaFoldDB" id="A0AB35MI01"/>
<reference evidence="2 3" key="1">
    <citation type="submission" date="2023-06" db="EMBL/GenBank/DDBJ databases">
        <title>SYSU T0a273.</title>
        <authorList>
            <person name="Gao L."/>
            <person name="Fang B.-Z."/>
            <person name="Li W.-J."/>
        </authorList>
    </citation>
    <scope>NUCLEOTIDE SEQUENCE [LARGE SCALE GENOMIC DNA]</scope>
    <source>
        <strain evidence="2 3">SYSU T0a273</strain>
    </source>
</reference>
<dbReference type="RefSeq" id="WP_301160298.1">
    <property type="nucleotide sequence ID" value="NZ_JAUHQB010000004.1"/>
</dbReference>
<dbReference type="Gene3D" id="3.30.70.100">
    <property type="match status" value="1"/>
</dbReference>
<dbReference type="Proteomes" id="UP001172756">
    <property type="component" value="Unassembled WGS sequence"/>
</dbReference>
<evidence type="ECO:0000259" key="1">
    <source>
        <dbReference type="PROSITE" id="PS50846"/>
    </source>
</evidence>
<dbReference type="Pfam" id="PF00403">
    <property type="entry name" value="HMA"/>
    <property type="match status" value="1"/>
</dbReference>
<accession>A0AB35MI01</accession>
<dbReference type="EMBL" id="JAUHQB010000004">
    <property type="protein sequence ID" value="MDN4483431.1"/>
    <property type="molecule type" value="Genomic_DNA"/>
</dbReference>
<name>A0AB35MI01_9MICO</name>
<feature type="domain" description="HMA" evidence="1">
    <location>
        <begin position="10"/>
        <end position="79"/>
    </location>
</feature>
<dbReference type="GO" id="GO:0046872">
    <property type="term" value="F:metal ion binding"/>
    <property type="evidence" value="ECO:0007669"/>
    <property type="project" value="InterPro"/>
</dbReference>
<gene>
    <name evidence="2" type="ORF">QQ002_07765</name>
</gene>
<evidence type="ECO:0000313" key="2">
    <source>
        <dbReference type="EMBL" id="MDN4483431.1"/>
    </source>
</evidence>
<sequence>MEIMTHVPGTIVELAVSGMTCTGCSSSIEQALTALPGVRSASVDHTTGRAVVLLEGGVSAEDFAFDADAAIHDAGYTLEGAAARPERAGGGGCGGGGACGCGGAEAKAPEPVQAVASEGDGCCGGGGCC</sequence>
<dbReference type="CDD" id="cd00371">
    <property type="entry name" value="HMA"/>
    <property type="match status" value="1"/>
</dbReference>
<dbReference type="PROSITE" id="PS50846">
    <property type="entry name" value="HMA_2"/>
    <property type="match status" value="1"/>
</dbReference>